<dbReference type="AlphaFoldDB" id="A0A3P7JUD9"/>
<gene>
    <name evidence="1" type="ORF">SVUK_LOCUS19711</name>
</gene>
<accession>A0A3P7JUD9</accession>
<evidence type="ECO:0000313" key="2">
    <source>
        <dbReference type="Proteomes" id="UP000270094"/>
    </source>
</evidence>
<reference evidence="1 2" key="1">
    <citation type="submission" date="2018-11" db="EMBL/GenBank/DDBJ databases">
        <authorList>
            <consortium name="Pathogen Informatics"/>
        </authorList>
    </citation>
    <scope>NUCLEOTIDE SEQUENCE [LARGE SCALE GENOMIC DNA]</scope>
</reference>
<dbReference type="Proteomes" id="UP000270094">
    <property type="component" value="Unassembled WGS sequence"/>
</dbReference>
<organism evidence="1 2">
    <name type="scientific">Strongylus vulgaris</name>
    <name type="common">Blood worm</name>
    <dbReference type="NCBI Taxonomy" id="40348"/>
    <lineage>
        <taxon>Eukaryota</taxon>
        <taxon>Metazoa</taxon>
        <taxon>Ecdysozoa</taxon>
        <taxon>Nematoda</taxon>
        <taxon>Chromadorea</taxon>
        <taxon>Rhabditida</taxon>
        <taxon>Rhabditina</taxon>
        <taxon>Rhabditomorpha</taxon>
        <taxon>Strongyloidea</taxon>
        <taxon>Strongylidae</taxon>
        <taxon>Strongylus</taxon>
    </lineage>
</organism>
<name>A0A3P7JUD9_STRVU</name>
<dbReference type="EMBL" id="UYYB01132503">
    <property type="protein sequence ID" value="VDM84713.1"/>
    <property type="molecule type" value="Genomic_DNA"/>
</dbReference>
<protein>
    <submittedName>
        <fullName evidence="1">Uncharacterized protein</fullName>
    </submittedName>
</protein>
<keyword evidence="2" id="KW-1185">Reference proteome</keyword>
<sequence length="119" mass="13544">MFVGEMQSDFYRAPRCLGQPAKALNYVRFPLLSYSLRVPHFLGTAWYADHEKVNLCRTVKTDIFGPVLGGMAAAARTCFQAELDFLIQLVGLQARRLIMVMQQELRDYDHGHRLSSPPL</sequence>
<proteinExistence type="predicted"/>
<evidence type="ECO:0000313" key="1">
    <source>
        <dbReference type="EMBL" id="VDM84713.1"/>
    </source>
</evidence>